<proteinExistence type="predicted"/>
<gene>
    <name evidence="1" type="ORF">Pla52o_19750</name>
</gene>
<comment type="caution">
    <text evidence="1">The sequence shown here is derived from an EMBL/GenBank/DDBJ whole genome shotgun (WGS) entry which is preliminary data.</text>
</comment>
<dbReference type="EMBL" id="SJPT01000003">
    <property type="protein sequence ID" value="TWU24052.1"/>
    <property type="molecule type" value="Genomic_DNA"/>
</dbReference>
<keyword evidence="2" id="KW-1185">Reference proteome</keyword>
<protein>
    <submittedName>
        <fullName evidence="1">Uncharacterized protein</fullName>
    </submittedName>
</protein>
<organism evidence="1 2">
    <name type="scientific">Novipirellula galeiformis</name>
    <dbReference type="NCBI Taxonomy" id="2528004"/>
    <lineage>
        <taxon>Bacteria</taxon>
        <taxon>Pseudomonadati</taxon>
        <taxon>Planctomycetota</taxon>
        <taxon>Planctomycetia</taxon>
        <taxon>Pirellulales</taxon>
        <taxon>Pirellulaceae</taxon>
        <taxon>Novipirellula</taxon>
    </lineage>
</organism>
<name>A0A5C6CID6_9BACT</name>
<evidence type="ECO:0000313" key="2">
    <source>
        <dbReference type="Proteomes" id="UP000316304"/>
    </source>
</evidence>
<evidence type="ECO:0000313" key="1">
    <source>
        <dbReference type="EMBL" id="TWU24052.1"/>
    </source>
</evidence>
<dbReference type="Proteomes" id="UP000316304">
    <property type="component" value="Unassembled WGS sequence"/>
</dbReference>
<reference evidence="1 2" key="1">
    <citation type="submission" date="2019-02" db="EMBL/GenBank/DDBJ databases">
        <title>Deep-cultivation of Planctomycetes and their phenomic and genomic characterization uncovers novel biology.</title>
        <authorList>
            <person name="Wiegand S."/>
            <person name="Jogler M."/>
            <person name="Boedeker C."/>
            <person name="Pinto D."/>
            <person name="Vollmers J."/>
            <person name="Rivas-Marin E."/>
            <person name="Kohn T."/>
            <person name="Peeters S.H."/>
            <person name="Heuer A."/>
            <person name="Rast P."/>
            <person name="Oberbeckmann S."/>
            <person name="Bunk B."/>
            <person name="Jeske O."/>
            <person name="Meyerdierks A."/>
            <person name="Storesund J.E."/>
            <person name="Kallscheuer N."/>
            <person name="Luecker S."/>
            <person name="Lage O.M."/>
            <person name="Pohl T."/>
            <person name="Merkel B.J."/>
            <person name="Hornburger P."/>
            <person name="Mueller R.-W."/>
            <person name="Bruemmer F."/>
            <person name="Labrenz M."/>
            <person name="Spormann A.M."/>
            <person name="Op Den Camp H."/>
            <person name="Overmann J."/>
            <person name="Amann R."/>
            <person name="Jetten M.S.M."/>
            <person name="Mascher T."/>
            <person name="Medema M.H."/>
            <person name="Devos D.P."/>
            <person name="Kaster A.-K."/>
            <person name="Ovreas L."/>
            <person name="Rohde M."/>
            <person name="Galperin M.Y."/>
            <person name="Jogler C."/>
        </authorList>
    </citation>
    <scope>NUCLEOTIDE SEQUENCE [LARGE SCALE GENOMIC DNA]</scope>
    <source>
        <strain evidence="1 2">Pla52o</strain>
    </source>
</reference>
<dbReference type="AlphaFoldDB" id="A0A5C6CID6"/>
<sequence length="58" mass="6889">MRRYYPAFTFVLMASLIWAKVWERDTGIAWLEGLQLTTMWSSFFFAASAPRDWGNTRH</sequence>
<accession>A0A5C6CID6</accession>